<dbReference type="KEGG" id="xbc:ELE36_10630"/>
<dbReference type="GO" id="GO:0042597">
    <property type="term" value="C:periplasmic space"/>
    <property type="evidence" value="ECO:0007669"/>
    <property type="project" value="UniProtKB-SubCell"/>
</dbReference>
<dbReference type="RefSeq" id="WP_129833128.1">
    <property type="nucleotide sequence ID" value="NZ_CP035704.1"/>
</dbReference>
<dbReference type="SUPFAM" id="SSF53850">
    <property type="entry name" value="Periplasmic binding protein-like II"/>
    <property type="match status" value="1"/>
</dbReference>
<dbReference type="PANTHER" id="PTHR43649">
    <property type="entry name" value="ARABINOSE-BINDING PROTEIN-RELATED"/>
    <property type="match status" value="1"/>
</dbReference>
<evidence type="ECO:0000256" key="1">
    <source>
        <dbReference type="ARBA" id="ARBA00004418"/>
    </source>
</evidence>
<comment type="similarity">
    <text evidence="2">Belongs to the bacterial solute-binding protein 1 family.</text>
</comment>
<keyword evidence="4" id="KW-0732">Signal</keyword>
<protein>
    <submittedName>
        <fullName evidence="5">Extracellular solute-binding protein</fullName>
    </submittedName>
</protein>
<accession>A0A411HJU9</accession>
<dbReference type="AlphaFoldDB" id="A0A411HJU9"/>
<dbReference type="InterPro" id="IPR050490">
    <property type="entry name" value="Bact_solute-bd_prot1"/>
</dbReference>
<name>A0A411HJU9_9GAMM</name>
<evidence type="ECO:0000313" key="5">
    <source>
        <dbReference type="EMBL" id="QBB70773.1"/>
    </source>
</evidence>
<dbReference type="PANTHER" id="PTHR43649:SF34">
    <property type="entry name" value="ABC TRANSPORTER PERIPLASMIC-BINDING PROTEIN YCJN-RELATED"/>
    <property type="match status" value="1"/>
</dbReference>
<dbReference type="PROSITE" id="PS51257">
    <property type="entry name" value="PROKAR_LIPOPROTEIN"/>
    <property type="match status" value="1"/>
</dbReference>
<sequence length="436" mass="49513">MRPKKPISVCRSSHWRFLSIALTLIYALLTACKSEQPQQQVIKFWTIGAEGDAVIKLLPEFERQHPGVHVDVQQIPLTAALEKLLTGVAGNATPDISQLGNTWLPELVMLQALEPLDARIAASNQVKRDDYFSGIWDTNVIDAQIYGVPWYVDTRLLFYRRDLLAQAGINTPPQNWQEWRSSLIAIKALVGPQRYSILLPLNEFEPLLALAIQQDEPLLRDGDRYGNFRSAGFKRALSFYVEMFQNTWAPTMTNTQIANVWNEFGRGFYSYYISGPWNIGEFQRRLPPEQQKTWMTAPLPGPNGPGAGLAGGSSLVIFQNSKHKELAWQLIEFLSDPAIQLRFHTDTGDLPPRRSTWTDPGLNSDVYAHAFRDQLERLKPTPKVPEWESIAQQIRLVAERAVHGDLTIDQAAELLDQHTDEILEKRRWILDRGAKP</sequence>
<dbReference type="InterPro" id="IPR006059">
    <property type="entry name" value="SBP"/>
</dbReference>
<comment type="subcellular location">
    <subcellularLocation>
        <location evidence="1">Periplasm</location>
    </subcellularLocation>
</comment>
<reference evidence="5 6" key="1">
    <citation type="submission" date="2019-01" db="EMBL/GenBank/DDBJ databases">
        <title>Pseudolysobacter antarctica gen. nov., sp. nov., isolated from Fildes Peninsula, Antarctica.</title>
        <authorList>
            <person name="Wei Z."/>
            <person name="Peng F."/>
        </authorList>
    </citation>
    <scope>NUCLEOTIDE SEQUENCE [LARGE SCALE GENOMIC DNA]</scope>
    <source>
        <strain evidence="5 6">AQ6-296</strain>
    </source>
</reference>
<keyword evidence="6" id="KW-1185">Reference proteome</keyword>
<evidence type="ECO:0000313" key="6">
    <source>
        <dbReference type="Proteomes" id="UP000291562"/>
    </source>
</evidence>
<dbReference type="CDD" id="cd14747">
    <property type="entry name" value="PBP2_MalE"/>
    <property type="match status" value="1"/>
</dbReference>
<dbReference type="EMBL" id="CP035704">
    <property type="protein sequence ID" value="QBB70773.1"/>
    <property type="molecule type" value="Genomic_DNA"/>
</dbReference>
<dbReference type="Gene3D" id="3.40.190.10">
    <property type="entry name" value="Periplasmic binding protein-like II"/>
    <property type="match status" value="2"/>
</dbReference>
<evidence type="ECO:0000256" key="2">
    <source>
        <dbReference type="ARBA" id="ARBA00008520"/>
    </source>
</evidence>
<keyword evidence="3" id="KW-0813">Transport</keyword>
<evidence type="ECO:0000256" key="4">
    <source>
        <dbReference type="ARBA" id="ARBA00022729"/>
    </source>
</evidence>
<evidence type="ECO:0000256" key="3">
    <source>
        <dbReference type="ARBA" id="ARBA00022448"/>
    </source>
</evidence>
<proteinExistence type="inferred from homology"/>
<dbReference type="Pfam" id="PF01547">
    <property type="entry name" value="SBP_bac_1"/>
    <property type="match status" value="1"/>
</dbReference>
<gene>
    <name evidence="5" type="ORF">ELE36_10630</name>
</gene>
<dbReference type="OrthoDB" id="9808332at2"/>
<organism evidence="5 6">
    <name type="scientific">Pseudolysobacter antarcticus</name>
    <dbReference type="NCBI Taxonomy" id="2511995"/>
    <lineage>
        <taxon>Bacteria</taxon>
        <taxon>Pseudomonadati</taxon>
        <taxon>Pseudomonadota</taxon>
        <taxon>Gammaproteobacteria</taxon>
        <taxon>Lysobacterales</taxon>
        <taxon>Rhodanobacteraceae</taxon>
        <taxon>Pseudolysobacter</taxon>
    </lineage>
</organism>
<dbReference type="Proteomes" id="UP000291562">
    <property type="component" value="Chromosome"/>
</dbReference>